<proteinExistence type="predicted"/>
<feature type="region of interest" description="Disordered" evidence="1">
    <location>
        <begin position="1"/>
        <end position="34"/>
    </location>
</feature>
<comment type="caution">
    <text evidence="2">The sequence shown here is derived from an EMBL/GenBank/DDBJ whole genome shotgun (WGS) entry which is preliminary data.</text>
</comment>
<evidence type="ECO:0000313" key="2">
    <source>
        <dbReference type="EMBL" id="MFC5889165.1"/>
    </source>
</evidence>
<name>A0ABW1F5S7_9ACTN</name>
<dbReference type="RefSeq" id="WP_345328255.1">
    <property type="nucleotide sequence ID" value="NZ_BAAAVH010000016.1"/>
</dbReference>
<reference evidence="3" key="1">
    <citation type="journal article" date="2019" name="Int. J. Syst. Evol. Microbiol.">
        <title>The Global Catalogue of Microorganisms (GCM) 10K type strain sequencing project: providing services to taxonomists for standard genome sequencing and annotation.</title>
        <authorList>
            <consortium name="The Broad Institute Genomics Platform"/>
            <consortium name="The Broad Institute Genome Sequencing Center for Infectious Disease"/>
            <person name="Wu L."/>
            <person name="Ma J."/>
        </authorList>
    </citation>
    <scope>NUCLEOTIDE SEQUENCE [LARGE SCALE GENOMIC DNA]</scope>
    <source>
        <strain evidence="3">CGMCC 4.1469</strain>
    </source>
</reference>
<keyword evidence="3" id="KW-1185">Reference proteome</keyword>
<feature type="compositionally biased region" description="Low complexity" evidence="1">
    <location>
        <begin position="1"/>
        <end position="20"/>
    </location>
</feature>
<evidence type="ECO:0000256" key="1">
    <source>
        <dbReference type="SAM" id="MobiDB-lite"/>
    </source>
</evidence>
<sequence length="46" mass="4724">MADLPLPARRRPGPAIGDAGTVLTPMSAAGGDDESRDVCLAPYNLD</sequence>
<dbReference type="EMBL" id="JBHSOD010000052">
    <property type="protein sequence ID" value="MFC5889165.1"/>
    <property type="molecule type" value="Genomic_DNA"/>
</dbReference>
<dbReference type="Proteomes" id="UP001596067">
    <property type="component" value="Unassembled WGS sequence"/>
</dbReference>
<evidence type="ECO:0000313" key="3">
    <source>
        <dbReference type="Proteomes" id="UP001596067"/>
    </source>
</evidence>
<accession>A0ABW1F5S7</accession>
<organism evidence="2 3">
    <name type="scientific">Kitasatospora aburaviensis</name>
    <dbReference type="NCBI Taxonomy" id="67265"/>
    <lineage>
        <taxon>Bacteria</taxon>
        <taxon>Bacillati</taxon>
        <taxon>Actinomycetota</taxon>
        <taxon>Actinomycetes</taxon>
        <taxon>Kitasatosporales</taxon>
        <taxon>Streptomycetaceae</taxon>
        <taxon>Kitasatospora</taxon>
    </lineage>
</organism>
<gene>
    <name evidence="2" type="ORF">ACFP0N_29770</name>
</gene>
<protein>
    <submittedName>
        <fullName evidence="2">Uncharacterized protein</fullName>
    </submittedName>
</protein>